<evidence type="ECO:0000313" key="4">
    <source>
        <dbReference type="Proteomes" id="UP000194161"/>
    </source>
</evidence>
<dbReference type="KEGG" id="bgm:CAL15_03450"/>
<dbReference type="CDD" id="cd07012">
    <property type="entry name" value="PBP2_Bug_TTT"/>
    <property type="match status" value="1"/>
</dbReference>
<proteinExistence type="inferred from homology"/>
<dbReference type="OrthoDB" id="8678477at2"/>
<dbReference type="InterPro" id="IPR042100">
    <property type="entry name" value="Bug_dom1"/>
</dbReference>
<evidence type="ECO:0000256" key="1">
    <source>
        <dbReference type="ARBA" id="ARBA00006987"/>
    </source>
</evidence>
<dbReference type="PIRSF" id="PIRSF017082">
    <property type="entry name" value="YflP"/>
    <property type="match status" value="1"/>
</dbReference>
<keyword evidence="2" id="KW-0732">Signal</keyword>
<reference evidence="3 4" key="1">
    <citation type="submission" date="2017-05" db="EMBL/GenBank/DDBJ databases">
        <title>Complete and WGS of Bordetella genogroups.</title>
        <authorList>
            <person name="Spilker T."/>
            <person name="LiPuma J."/>
        </authorList>
    </citation>
    <scope>NUCLEOTIDE SEQUENCE [LARGE SCALE GENOMIC DNA]</scope>
    <source>
        <strain evidence="3 4">AU7206</strain>
    </source>
</reference>
<feature type="signal peptide" evidence="2">
    <location>
        <begin position="1"/>
        <end position="28"/>
    </location>
</feature>
<comment type="similarity">
    <text evidence="1">Belongs to the UPF0065 (bug) family.</text>
</comment>
<accession>A0A1W6Z7Y8</accession>
<dbReference type="AlphaFoldDB" id="A0A1W6Z7Y8"/>
<dbReference type="RefSeq" id="WP_086077301.1">
    <property type="nucleotide sequence ID" value="NZ_CP021111.1"/>
</dbReference>
<organism evidence="3 4">
    <name type="scientific">Bordetella genomosp. 13</name>
    <dbReference type="NCBI Taxonomy" id="463040"/>
    <lineage>
        <taxon>Bacteria</taxon>
        <taxon>Pseudomonadati</taxon>
        <taxon>Pseudomonadota</taxon>
        <taxon>Betaproteobacteria</taxon>
        <taxon>Burkholderiales</taxon>
        <taxon>Alcaligenaceae</taxon>
        <taxon>Bordetella</taxon>
    </lineage>
</organism>
<evidence type="ECO:0000313" key="3">
    <source>
        <dbReference type="EMBL" id="ARP93516.1"/>
    </source>
</evidence>
<dbReference type="PANTHER" id="PTHR42928">
    <property type="entry name" value="TRICARBOXYLATE-BINDING PROTEIN"/>
    <property type="match status" value="1"/>
</dbReference>
<protein>
    <submittedName>
        <fullName evidence="3">ABC transporter substrate-binding protein</fullName>
    </submittedName>
</protein>
<feature type="chain" id="PRO_5012709860" evidence="2">
    <location>
        <begin position="29"/>
        <end position="322"/>
    </location>
</feature>
<dbReference type="SUPFAM" id="SSF53850">
    <property type="entry name" value="Periplasmic binding protein-like II"/>
    <property type="match status" value="1"/>
</dbReference>
<evidence type="ECO:0000256" key="2">
    <source>
        <dbReference type="SAM" id="SignalP"/>
    </source>
</evidence>
<name>A0A1W6Z7Y8_9BORD</name>
<dbReference type="Proteomes" id="UP000194161">
    <property type="component" value="Chromosome"/>
</dbReference>
<sequence>MRTANRLKGFRKLLAALAAVAMAPMAQAAYPEKPITMVVNFGPGGVTDLMARALASGMEKDLGQPIVVQNRPGALGTLGPAYVAKEPADGYVLGIVSASVVTTTPHLMNVSVKPEDLVHVAGFGKNRYGIVVRDDAPYKQVSDLVQAAKGKQSVFFGSPSTPNSLIFFDLGRKTGGKFELIAYKAGPEASLALLGGQVAVIAANPPDVMSHLKAGKLRLLASGSSERWPEYPDVPTLKESGYDVSVEAWASVAVPAGTPQAVVDRLQSSIRSALEREDVQAKIRQIGADPQFMDGKSYTQYLLKERETTGAIIKEAGIPRIE</sequence>
<dbReference type="EMBL" id="CP021111">
    <property type="protein sequence ID" value="ARP93516.1"/>
    <property type="molecule type" value="Genomic_DNA"/>
</dbReference>
<dbReference type="STRING" id="463040.CAL15_03450"/>
<dbReference type="Gene3D" id="3.40.190.150">
    <property type="entry name" value="Bordetella uptake gene, domain 1"/>
    <property type="match status" value="1"/>
</dbReference>
<dbReference type="Pfam" id="PF03401">
    <property type="entry name" value="TctC"/>
    <property type="match status" value="1"/>
</dbReference>
<gene>
    <name evidence="3" type="ORF">CAL15_03450</name>
</gene>
<dbReference type="PANTHER" id="PTHR42928:SF5">
    <property type="entry name" value="BLR1237 PROTEIN"/>
    <property type="match status" value="1"/>
</dbReference>
<dbReference type="InterPro" id="IPR005064">
    <property type="entry name" value="BUG"/>
</dbReference>
<keyword evidence="4" id="KW-1185">Reference proteome</keyword>
<dbReference type="Gene3D" id="3.40.190.10">
    <property type="entry name" value="Periplasmic binding protein-like II"/>
    <property type="match status" value="1"/>
</dbReference>